<accession>A0ABS1TAW0</accession>
<keyword evidence="3" id="KW-1185">Reference proteome</keyword>
<feature type="transmembrane region" description="Helical" evidence="1">
    <location>
        <begin position="6"/>
        <end position="26"/>
    </location>
</feature>
<protein>
    <submittedName>
        <fullName evidence="2">Uncharacterized protein</fullName>
    </submittedName>
</protein>
<evidence type="ECO:0000313" key="3">
    <source>
        <dbReference type="Proteomes" id="UP000632377"/>
    </source>
</evidence>
<feature type="transmembrane region" description="Helical" evidence="1">
    <location>
        <begin position="38"/>
        <end position="59"/>
    </location>
</feature>
<keyword evidence="1" id="KW-1133">Transmembrane helix</keyword>
<evidence type="ECO:0000313" key="2">
    <source>
        <dbReference type="EMBL" id="MBL4936498.1"/>
    </source>
</evidence>
<comment type="caution">
    <text evidence="2">The sequence shown here is derived from an EMBL/GenBank/DDBJ whole genome shotgun (WGS) entry which is preliminary data.</text>
</comment>
<dbReference type="Proteomes" id="UP000632377">
    <property type="component" value="Unassembled WGS sequence"/>
</dbReference>
<dbReference type="EMBL" id="JAESWC010000007">
    <property type="protein sequence ID" value="MBL4936498.1"/>
    <property type="molecule type" value="Genomic_DNA"/>
</dbReference>
<proteinExistence type="predicted"/>
<feature type="transmembrane region" description="Helical" evidence="1">
    <location>
        <begin position="94"/>
        <end position="112"/>
    </location>
</feature>
<name>A0ABS1TAW0_9CLOT</name>
<evidence type="ECO:0000256" key="1">
    <source>
        <dbReference type="SAM" id="Phobius"/>
    </source>
</evidence>
<keyword evidence="1" id="KW-0812">Transmembrane</keyword>
<sequence length="138" mass="15330">MYTVLAILSILLSVLSTVLIVKNFLINVNTSSRALINIMFIVLLIASLVCALGGSYGGIVIPQAIAEFNAQKSGLTNEMIAKYLININHYTNETIIFTILGYAFFGISFLLLNKIKKEKAEEHSKVKTWNFDKINNKS</sequence>
<gene>
    <name evidence="2" type="ORF">JK636_12095</name>
</gene>
<organism evidence="2 3">
    <name type="scientific">Clostridium rhizosphaerae</name>
    <dbReference type="NCBI Taxonomy" id="2803861"/>
    <lineage>
        <taxon>Bacteria</taxon>
        <taxon>Bacillati</taxon>
        <taxon>Bacillota</taxon>
        <taxon>Clostridia</taxon>
        <taxon>Eubacteriales</taxon>
        <taxon>Clostridiaceae</taxon>
        <taxon>Clostridium</taxon>
    </lineage>
</organism>
<reference evidence="2 3" key="1">
    <citation type="submission" date="2021-01" db="EMBL/GenBank/DDBJ databases">
        <title>Genome public.</title>
        <authorList>
            <person name="Liu C."/>
            <person name="Sun Q."/>
        </authorList>
    </citation>
    <scope>NUCLEOTIDE SEQUENCE [LARGE SCALE GENOMIC DNA]</scope>
    <source>
        <strain evidence="2 3">YIM B02515</strain>
    </source>
</reference>
<dbReference type="RefSeq" id="WP_202749260.1">
    <property type="nucleotide sequence ID" value="NZ_JAESWC010000007.1"/>
</dbReference>
<keyword evidence="1" id="KW-0472">Membrane</keyword>